<feature type="domain" description="HTH lacI-type" evidence="4">
    <location>
        <begin position="10"/>
        <end position="64"/>
    </location>
</feature>
<dbReference type="PANTHER" id="PTHR30146:SF105">
    <property type="entry name" value="CATABOLITE CONTROL PROTEIN B"/>
    <property type="match status" value="1"/>
</dbReference>
<dbReference type="SUPFAM" id="SSF47413">
    <property type="entry name" value="lambda repressor-like DNA-binding domains"/>
    <property type="match status" value="1"/>
</dbReference>
<gene>
    <name evidence="5" type="ORF">FC51_GL001466</name>
</gene>
<dbReference type="PROSITE" id="PS50932">
    <property type="entry name" value="HTH_LACI_2"/>
    <property type="match status" value="1"/>
</dbReference>
<keyword evidence="2" id="KW-0238">DNA-binding</keyword>
<evidence type="ECO:0000313" key="6">
    <source>
        <dbReference type="Proteomes" id="UP000051957"/>
    </source>
</evidence>
<dbReference type="Pfam" id="PF00356">
    <property type="entry name" value="LacI"/>
    <property type="match status" value="1"/>
</dbReference>
<dbReference type="Gene3D" id="1.10.260.40">
    <property type="entry name" value="lambda repressor-like DNA-binding domains"/>
    <property type="match status" value="1"/>
</dbReference>
<sequence length="320" mass="35467">MKNNEVIALKTIYDVAKAAGYAPSTVSKYLTHHGYVSQAAGKKIEQAMVDLDYHYNGLARLLNEGASSRLGIMVPYLDQPYFQELVQSIMNVSVQQQREVIILPTNYDTGLEQLYLDRLEHQLIGQLIITSHALPLEQIVNYQKFAPIVVCERSAHLPIRSVYNDRLGTFKQLFGKIKAAGQTHIGLILARPASQSRSTEEVLTAYAEVFGEKIAPNLVRYHGKTLADGIREAKQLQQIDDQLQVVLTEGDTTAAGAYSEYQKSGTKVTVIGQGNELPSQLLEFSTIDYHLGEVGRQAVALLAEEDVRSVAVPVEIVDRK</sequence>
<dbReference type="SMART" id="SM00354">
    <property type="entry name" value="HTH_LACI"/>
    <property type="match status" value="1"/>
</dbReference>
<evidence type="ECO:0000256" key="2">
    <source>
        <dbReference type="ARBA" id="ARBA00023125"/>
    </source>
</evidence>
<evidence type="ECO:0000256" key="3">
    <source>
        <dbReference type="ARBA" id="ARBA00023163"/>
    </source>
</evidence>
<dbReference type="CDD" id="cd01392">
    <property type="entry name" value="HTH_LacI"/>
    <property type="match status" value="1"/>
</dbReference>
<dbReference type="EMBL" id="AZGK01000003">
    <property type="protein sequence ID" value="KRM47035.1"/>
    <property type="molecule type" value="Genomic_DNA"/>
</dbReference>
<dbReference type="GO" id="GO:0003700">
    <property type="term" value="F:DNA-binding transcription factor activity"/>
    <property type="evidence" value="ECO:0007669"/>
    <property type="project" value="TreeGrafter"/>
</dbReference>
<comment type="caution">
    <text evidence="5">The sequence shown here is derived from an EMBL/GenBank/DDBJ whole genome shotgun (WGS) entry which is preliminary data.</text>
</comment>
<reference evidence="5 6" key="1">
    <citation type="journal article" date="2015" name="Genome Announc.">
        <title>Expanding the biotechnology potential of lactobacilli through comparative genomics of 213 strains and associated genera.</title>
        <authorList>
            <person name="Sun Z."/>
            <person name="Harris H.M."/>
            <person name="McCann A."/>
            <person name="Guo C."/>
            <person name="Argimon S."/>
            <person name="Zhang W."/>
            <person name="Yang X."/>
            <person name="Jeffery I.B."/>
            <person name="Cooney J.C."/>
            <person name="Kagawa T.F."/>
            <person name="Liu W."/>
            <person name="Song Y."/>
            <person name="Salvetti E."/>
            <person name="Wrobel A."/>
            <person name="Rasinkangas P."/>
            <person name="Parkhill J."/>
            <person name="Rea M.C."/>
            <person name="O'Sullivan O."/>
            <person name="Ritari J."/>
            <person name="Douillard F.P."/>
            <person name="Paul Ross R."/>
            <person name="Yang R."/>
            <person name="Briner A.E."/>
            <person name="Felis G.E."/>
            <person name="de Vos W.M."/>
            <person name="Barrangou R."/>
            <person name="Klaenhammer T.R."/>
            <person name="Caufield P.W."/>
            <person name="Cui Y."/>
            <person name="Zhang H."/>
            <person name="O'Toole P.W."/>
        </authorList>
    </citation>
    <scope>NUCLEOTIDE SEQUENCE [LARGE SCALE GENOMIC DNA]</scope>
    <source>
        <strain evidence="5 6">DSM 5707</strain>
    </source>
</reference>
<dbReference type="InterPro" id="IPR001761">
    <property type="entry name" value="Peripla_BP/Lac1_sug-bd_dom"/>
</dbReference>
<protein>
    <submittedName>
        <fullName evidence="5">Transcriptional regulator</fullName>
    </submittedName>
</protein>
<dbReference type="InterPro" id="IPR000843">
    <property type="entry name" value="HTH_LacI"/>
</dbReference>
<dbReference type="Pfam" id="PF00532">
    <property type="entry name" value="Peripla_BP_1"/>
    <property type="match status" value="1"/>
</dbReference>
<dbReference type="SUPFAM" id="SSF53822">
    <property type="entry name" value="Periplasmic binding protein-like I"/>
    <property type="match status" value="1"/>
</dbReference>
<evidence type="ECO:0000313" key="5">
    <source>
        <dbReference type="EMBL" id="KRM47035.1"/>
    </source>
</evidence>
<proteinExistence type="predicted"/>
<dbReference type="AlphaFoldDB" id="A0A0R1Z4Y5"/>
<evidence type="ECO:0000259" key="4">
    <source>
        <dbReference type="PROSITE" id="PS50932"/>
    </source>
</evidence>
<keyword evidence="3" id="KW-0804">Transcription</keyword>
<accession>A0A0R1Z4Y5</accession>
<name>A0A0R1Z4Y5_9LACO</name>
<dbReference type="InterPro" id="IPR028082">
    <property type="entry name" value="Peripla_BP_I"/>
</dbReference>
<dbReference type="GO" id="GO:0000976">
    <property type="term" value="F:transcription cis-regulatory region binding"/>
    <property type="evidence" value="ECO:0007669"/>
    <property type="project" value="TreeGrafter"/>
</dbReference>
<dbReference type="InterPro" id="IPR010982">
    <property type="entry name" value="Lambda_DNA-bd_dom_sf"/>
</dbReference>
<keyword evidence="1" id="KW-0805">Transcription regulation</keyword>
<dbReference type="Gene3D" id="3.40.50.2300">
    <property type="match status" value="2"/>
</dbReference>
<dbReference type="Proteomes" id="UP000051957">
    <property type="component" value="Unassembled WGS sequence"/>
</dbReference>
<dbReference type="PANTHER" id="PTHR30146">
    <property type="entry name" value="LACI-RELATED TRANSCRIPTIONAL REPRESSOR"/>
    <property type="match status" value="1"/>
</dbReference>
<dbReference type="PATRIC" id="fig|1423784.4.peg.1499"/>
<organism evidence="5 6">
    <name type="scientific">Lentilactobacillus parabuchneri DSM 5707 = NBRC 107865</name>
    <dbReference type="NCBI Taxonomy" id="1423784"/>
    <lineage>
        <taxon>Bacteria</taxon>
        <taxon>Bacillati</taxon>
        <taxon>Bacillota</taxon>
        <taxon>Bacilli</taxon>
        <taxon>Lactobacillales</taxon>
        <taxon>Lactobacillaceae</taxon>
        <taxon>Lentilactobacillus</taxon>
    </lineage>
</organism>
<evidence type="ECO:0000256" key="1">
    <source>
        <dbReference type="ARBA" id="ARBA00023015"/>
    </source>
</evidence>